<dbReference type="Gene3D" id="3.20.20.70">
    <property type="entry name" value="Aldolase class I"/>
    <property type="match status" value="1"/>
</dbReference>
<protein>
    <recommendedName>
        <fullName evidence="2">alpha-galactosidase</fullName>
        <ecNumber evidence="2">3.2.1.22</ecNumber>
    </recommendedName>
</protein>
<organism evidence="6 7">
    <name type="scientific">Perspicuibacillus lycopersici</name>
    <dbReference type="NCBI Taxonomy" id="1325689"/>
    <lineage>
        <taxon>Bacteria</taxon>
        <taxon>Bacillati</taxon>
        <taxon>Bacillota</taxon>
        <taxon>Bacilli</taxon>
        <taxon>Bacillales</taxon>
        <taxon>Bacillaceae</taxon>
        <taxon>Perspicuibacillus</taxon>
    </lineage>
</organism>
<dbReference type="PANTHER" id="PTHR43053:SF3">
    <property type="entry name" value="ALPHA-GALACTOSIDASE C-RELATED"/>
    <property type="match status" value="1"/>
</dbReference>
<evidence type="ECO:0000313" key="7">
    <source>
        <dbReference type="Proteomes" id="UP001209318"/>
    </source>
</evidence>
<dbReference type="PRINTS" id="PR00743">
    <property type="entry name" value="GLHYDRLASE36"/>
</dbReference>
<dbReference type="GO" id="GO:0016052">
    <property type="term" value="P:carbohydrate catabolic process"/>
    <property type="evidence" value="ECO:0007669"/>
    <property type="project" value="InterPro"/>
</dbReference>
<dbReference type="EMBL" id="JAOUSF010000002">
    <property type="protein sequence ID" value="MCU9613170.1"/>
    <property type="molecule type" value="Genomic_DNA"/>
</dbReference>
<dbReference type="InterPro" id="IPR002252">
    <property type="entry name" value="Glyco_hydro_36"/>
</dbReference>
<dbReference type="InterPro" id="IPR013785">
    <property type="entry name" value="Aldolase_TIM"/>
</dbReference>
<evidence type="ECO:0000256" key="2">
    <source>
        <dbReference type="ARBA" id="ARBA00012755"/>
    </source>
</evidence>
<dbReference type="RefSeq" id="WP_263072382.1">
    <property type="nucleotide sequence ID" value="NZ_JAOUSF010000002.1"/>
</dbReference>
<evidence type="ECO:0000259" key="5">
    <source>
        <dbReference type="Pfam" id="PF16875"/>
    </source>
</evidence>
<comment type="caution">
    <text evidence="6">The sequence shown here is derived from an EMBL/GenBank/DDBJ whole genome shotgun (WGS) entry which is preliminary data.</text>
</comment>
<accession>A0AAE3IW47</accession>
<evidence type="ECO:0000256" key="4">
    <source>
        <dbReference type="ARBA" id="ARBA00023295"/>
    </source>
</evidence>
<evidence type="ECO:0000256" key="3">
    <source>
        <dbReference type="ARBA" id="ARBA00022801"/>
    </source>
</evidence>
<dbReference type="GO" id="GO:0004557">
    <property type="term" value="F:alpha-galactosidase activity"/>
    <property type="evidence" value="ECO:0007669"/>
    <property type="project" value="UniProtKB-EC"/>
</dbReference>
<dbReference type="InterPro" id="IPR038417">
    <property type="entry name" value="Alpga-gal_N_sf"/>
</dbReference>
<gene>
    <name evidence="6" type="ORF">OEV98_06345</name>
</gene>
<sequence>MFSIIVNGIKYHASEQTIVKQTEHKETNVIETETIYVLDQVSATIHFFQRSQGEQQAEYWFVLHNDTSEDLKIEAVHPFDRLLDTSCLEVHYFKSSWGAEYQPEHVLVKDSWEIENNKGRSSAAYHPFIYWEANNQTNLLNIAWSGNWRIAFEPENEKLRLQVGLEQSFSTYVPPKNSWESIHVVHASGADLNIASQHMVAYGEACVFPNTPLLKRSLVSWNHWWTYEDKFIDENIVLENMREAATLGIETVVLDAGWFGEGEDWTEVRGDWSIVNRARFPSGLKKLSEEAKKLGLHFGIWCEIEALGKKAELRQSHPHFAADRDGEDLGYVCFGHKPVREWALKTLTDLLADLECDWLKLDFNLDPGEGCNRLDHDHSSGDGLYEHYQGLYEVLTKLRGRFPHLVIENCSSGGLRTDWGMMRNTHINFLSDPDYASHQLQVFWAASLIIPPVRCLHFTWSQTVTEENIQPPFPWKNYNECSEADILAFLRIAGMHRYGFSHPIKDWNQQVKSIVRKGLTEYKETIFPLIIQSDMYRLTAQGNRAGNGNEAYQFISGNDMLIFLFRFDPTKEFPSIRLSGINDQKTYRVKDIDNNVTFIRAGYELEQLDVSFLTSASSLLYISEC</sequence>
<dbReference type="Proteomes" id="UP001209318">
    <property type="component" value="Unassembled WGS sequence"/>
</dbReference>
<dbReference type="Pfam" id="PF16875">
    <property type="entry name" value="Glyco_hydro_36N"/>
    <property type="match status" value="1"/>
</dbReference>
<dbReference type="AlphaFoldDB" id="A0AAE3IW47"/>
<keyword evidence="4 6" id="KW-0326">Glycosidase</keyword>
<evidence type="ECO:0000256" key="1">
    <source>
        <dbReference type="ARBA" id="ARBA00001255"/>
    </source>
</evidence>
<dbReference type="PANTHER" id="PTHR43053">
    <property type="entry name" value="GLYCOSIDASE FAMILY 31"/>
    <property type="match status" value="1"/>
</dbReference>
<keyword evidence="7" id="KW-1185">Reference proteome</keyword>
<dbReference type="InterPro" id="IPR031704">
    <property type="entry name" value="Glyco_hydro_36_N"/>
</dbReference>
<dbReference type="EC" id="3.2.1.22" evidence="2"/>
<comment type="catalytic activity">
    <reaction evidence="1">
        <text>Hydrolysis of terminal, non-reducing alpha-D-galactose residues in alpha-D-galactosides, including galactose oligosaccharides, galactomannans and galactolipids.</text>
        <dbReference type="EC" id="3.2.1.22"/>
    </reaction>
</comment>
<evidence type="ECO:0000313" key="6">
    <source>
        <dbReference type="EMBL" id="MCU9613170.1"/>
    </source>
</evidence>
<reference evidence="6" key="1">
    <citation type="submission" date="2022-10" db="EMBL/GenBank/DDBJ databases">
        <title>Description of Fervidibacillus gen. nov. in the family Fervidibacillaceae fam. nov. with two species, Fervidibacillus albus sp. nov., and Fervidibacillus halotolerans sp. nov., isolated from tidal flat sediments.</title>
        <authorList>
            <person name="Kwon K.K."/>
            <person name="Yang S.-H."/>
        </authorList>
    </citation>
    <scope>NUCLEOTIDE SEQUENCE</scope>
    <source>
        <strain evidence="6">JCM 19140</strain>
    </source>
</reference>
<dbReference type="InterPro" id="IPR050985">
    <property type="entry name" value="Alpha-glycosidase_related"/>
</dbReference>
<name>A0AAE3IW47_9BACI</name>
<dbReference type="CDD" id="cd14791">
    <property type="entry name" value="GH36"/>
    <property type="match status" value="1"/>
</dbReference>
<feature type="domain" description="Glycosyl hydrolase family 36 N-terminal" evidence="5">
    <location>
        <begin position="60"/>
        <end position="168"/>
    </location>
</feature>
<dbReference type="Gene3D" id="2.70.98.60">
    <property type="entry name" value="alpha-galactosidase from lactobacil brevis"/>
    <property type="match status" value="1"/>
</dbReference>
<keyword evidence="3 6" id="KW-0378">Hydrolase</keyword>
<dbReference type="Pfam" id="PF02065">
    <property type="entry name" value="Melibiase"/>
    <property type="match status" value="1"/>
</dbReference>
<proteinExistence type="predicted"/>
<dbReference type="SUPFAM" id="SSF51445">
    <property type="entry name" value="(Trans)glycosidases"/>
    <property type="match status" value="1"/>
</dbReference>
<dbReference type="InterPro" id="IPR017853">
    <property type="entry name" value="GH"/>
</dbReference>